<dbReference type="Proteomes" id="UP000307956">
    <property type="component" value="Unassembled WGS sequence"/>
</dbReference>
<feature type="transmembrane region" description="Helical" evidence="1">
    <location>
        <begin position="96"/>
        <end position="114"/>
    </location>
</feature>
<sequence length="342" mass="37445">MSAIEFSVSPEQTGISFSAKEQAAEWFALLRSGDATDADRSQWEAWLAACEEHRNAWAYVQRVSNRFAPIQTSPDPRTTVGILQTAQGRLARRRRILLGLAAFGGTGLLSWATWRHTLLPARAWVADHHTGVGETRQISLTDGTRVWLGSASAFNEDFRPDLRRLHLVAGDIFIETAPDATRPFVVDTPHGRLRALGTRFDVRLEGRQTAVSVYEGAVEVRTAGSEATTVIRAGEQTRFDQQAIGETAAADPSREGWTQGILIAQDMPLSLLAAELARYRHGHLGVAPEVADLRVYGSFPLDSSDRALVMLASVLPIQVRQPLPWWSTIEARSGSAGKAASR</sequence>
<feature type="domain" description="FecR N-terminal" evidence="3">
    <location>
        <begin position="21"/>
        <end position="63"/>
    </location>
</feature>
<dbReference type="InterPro" id="IPR012373">
    <property type="entry name" value="Ferrdict_sens_TM"/>
</dbReference>
<dbReference type="InterPro" id="IPR032623">
    <property type="entry name" value="FecR_N"/>
</dbReference>
<dbReference type="RefSeq" id="WP_136385726.1">
    <property type="nucleotide sequence ID" value="NZ_SSOD01000012.1"/>
</dbReference>
<evidence type="ECO:0000313" key="5">
    <source>
        <dbReference type="Proteomes" id="UP000307956"/>
    </source>
</evidence>
<name>A0A4S4AKZ1_9RHOO</name>
<dbReference type="EMBL" id="SSOD01000012">
    <property type="protein sequence ID" value="THF60144.1"/>
    <property type="molecule type" value="Genomic_DNA"/>
</dbReference>
<comment type="caution">
    <text evidence="4">The sequence shown here is derived from an EMBL/GenBank/DDBJ whole genome shotgun (WGS) entry which is preliminary data.</text>
</comment>
<keyword evidence="5" id="KW-1185">Reference proteome</keyword>
<keyword evidence="1" id="KW-0812">Transmembrane</keyword>
<dbReference type="PANTHER" id="PTHR30273">
    <property type="entry name" value="PERIPLASMIC SIGNAL SENSOR AND SIGMA FACTOR ACTIVATOR FECR-RELATED"/>
    <property type="match status" value="1"/>
</dbReference>
<evidence type="ECO:0000259" key="2">
    <source>
        <dbReference type="Pfam" id="PF04773"/>
    </source>
</evidence>
<accession>A0A4S4AKZ1</accession>
<dbReference type="PANTHER" id="PTHR30273:SF2">
    <property type="entry name" value="PROTEIN FECR"/>
    <property type="match status" value="1"/>
</dbReference>
<dbReference type="AlphaFoldDB" id="A0A4S4AKZ1"/>
<dbReference type="OrthoDB" id="1099576at2"/>
<dbReference type="PIRSF" id="PIRSF018266">
    <property type="entry name" value="FecR"/>
    <property type="match status" value="1"/>
</dbReference>
<organism evidence="4 5">
    <name type="scientific">Pseudothauera rhizosphaerae</name>
    <dbReference type="NCBI Taxonomy" id="2565932"/>
    <lineage>
        <taxon>Bacteria</taxon>
        <taxon>Pseudomonadati</taxon>
        <taxon>Pseudomonadota</taxon>
        <taxon>Betaproteobacteria</taxon>
        <taxon>Rhodocyclales</taxon>
        <taxon>Zoogloeaceae</taxon>
        <taxon>Pseudothauera</taxon>
    </lineage>
</organism>
<dbReference type="Gene3D" id="2.60.120.1440">
    <property type="match status" value="1"/>
</dbReference>
<evidence type="ECO:0000259" key="3">
    <source>
        <dbReference type="Pfam" id="PF16220"/>
    </source>
</evidence>
<reference evidence="4 5" key="1">
    <citation type="submission" date="2019-04" db="EMBL/GenBank/DDBJ databases">
        <title>Azoarcus rhizosphaerae sp. nov. isolated from rhizosphere of Ficus religiosa.</title>
        <authorList>
            <person name="Lin S.-Y."/>
            <person name="Hameed A."/>
            <person name="Hsu Y.-H."/>
            <person name="Young C.-C."/>
        </authorList>
    </citation>
    <scope>NUCLEOTIDE SEQUENCE [LARGE SCALE GENOMIC DNA]</scope>
    <source>
        <strain evidence="4 5">CC-YHH848</strain>
    </source>
</reference>
<keyword evidence="1" id="KW-0472">Membrane</keyword>
<dbReference type="GO" id="GO:0016989">
    <property type="term" value="F:sigma factor antagonist activity"/>
    <property type="evidence" value="ECO:0007669"/>
    <property type="project" value="TreeGrafter"/>
</dbReference>
<dbReference type="InterPro" id="IPR006860">
    <property type="entry name" value="FecR"/>
</dbReference>
<feature type="domain" description="FecR protein" evidence="2">
    <location>
        <begin position="127"/>
        <end position="219"/>
    </location>
</feature>
<proteinExistence type="predicted"/>
<gene>
    <name evidence="4" type="ORF">E6O51_14530</name>
</gene>
<dbReference type="Pfam" id="PF04773">
    <property type="entry name" value="FecR"/>
    <property type="match status" value="1"/>
</dbReference>
<protein>
    <submittedName>
        <fullName evidence="4">DUF4880 domain-containing protein</fullName>
    </submittedName>
</protein>
<evidence type="ECO:0000256" key="1">
    <source>
        <dbReference type="SAM" id="Phobius"/>
    </source>
</evidence>
<evidence type="ECO:0000313" key="4">
    <source>
        <dbReference type="EMBL" id="THF60144.1"/>
    </source>
</evidence>
<dbReference type="Pfam" id="PF16220">
    <property type="entry name" value="DUF4880"/>
    <property type="match status" value="1"/>
</dbReference>
<keyword evidence="1" id="KW-1133">Transmembrane helix</keyword>